<reference evidence="2" key="1">
    <citation type="submission" date="2022-08" db="EMBL/GenBank/DDBJ databases">
        <authorList>
            <person name="Gutierrez-Valencia J."/>
        </authorList>
    </citation>
    <scope>NUCLEOTIDE SEQUENCE</scope>
</reference>
<sequence>MCSRSSLASNTNSTLTKGGPSLNSSSTLVSPNDHFTLAFSRPGDWEPTDSSYLGIRYNDFTEFCWTANHHFPISDGS</sequence>
<feature type="region of interest" description="Disordered" evidence="1">
    <location>
        <begin position="1"/>
        <end position="29"/>
    </location>
</feature>
<dbReference type="AlphaFoldDB" id="A0AAV0L4D9"/>
<keyword evidence="3" id="KW-1185">Reference proteome</keyword>
<evidence type="ECO:0000256" key="1">
    <source>
        <dbReference type="SAM" id="MobiDB-lite"/>
    </source>
</evidence>
<feature type="compositionally biased region" description="Low complexity" evidence="1">
    <location>
        <begin position="1"/>
        <end position="16"/>
    </location>
</feature>
<organism evidence="2 3">
    <name type="scientific">Linum tenue</name>
    <dbReference type="NCBI Taxonomy" id="586396"/>
    <lineage>
        <taxon>Eukaryota</taxon>
        <taxon>Viridiplantae</taxon>
        <taxon>Streptophyta</taxon>
        <taxon>Embryophyta</taxon>
        <taxon>Tracheophyta</taxon>
        <taxon>Spermatophyta</taxon>
        <taxon>Magnoliopsida</taxon>
        <taxon>eudicotyledons</taxon>
        <taxon>Gunneridae</taxon>
        <taxon>Pentapetalae</taxon>
        <taxon>rosids</taxon>
        <taxon>fabids</taxon>
        <taxon>Malpighiales</taxon>
        <taxon>Linaceae</taxon>
        <taxon>Linum</taxon>
    </lineage>
</organism>
<proteinExistence type="predicted"/>
<evidence type="ECO:0000313" key="2">
    <source>
        <dbReference type="EMBL" id="CAI0429327.1"/>
    </source>
</evidence>
<protein>
    <submittedName>
        <fullName evidence="2">Uncharacterized protein</fullName>
    </submittedName>
</protein>
<name>A0AAV0L4D9_9ROSI</name>
<accession>A0AAV0L4D9</accession>
<dbReference type="Proteomes" id="UP001154282">
    <property type="component" value="Unassembled WGS sequence"/>
</dbReference>
<gene>
    <name evidence="2" type="ORF">LITE_LOCUS22070</name>
</gene>
<comment type="caution">
    <text evidence="2">The sequence shown here is derived from an EMBL/GenBank/DDBJ whole genome shotgun (WGS) entry which is preliminary data.</text>
</comment>
<dbReference type="EMBL" id="CAMGYJ010000006">
    <property type="protein sequence ID" value="CAI0429327.1"/>
    <property type="molecule type" value="Genomic_DNA"/>
</dbReference>
<evidence type="ECO:0000313" key="3">
    <source>
        <dbReference type="Proteomes" id="UP001154282"/>
    </source>
</evidence>